<gene>
    <name evidence="1" type="ORF">QLH52_11975</name>
</gene>
<protein>
    <recommendedName>
        <fullName evidence="3">Viral Gp157 protein</fullName>
    </recommendedName>
</protein>
<reference evidence="1 2" key="1">
    <citation type="submission" date="2023-11" db="EMBL/GenBank/DDBJ databases">
        <authorList>
            <person name="Ouyang M.-Y."/>
        </authorList>
    </citation>
    <scope>NUCLEOTIDE SEQUENCE [LARGE SCALE GENOMIC DNA]</scope>
    <source>
        <strain evidence="1 2">OY6</strain>
    </source>
</reference>
<sequence>MPVNINKAHAAERLTAAITGLKGITPESLNYDSEAFENCLNTMLWLQTILDDVQGKPREEPQARNALVDEDLLLAVALRVCSLQSDIEFLFKSGDQAVAAREDQIQELRRQGYSQEEALKLHPADDLEELLGEKYEEIQELQGQHTKLREFLADPAYDIRILAGTEFEQAEPVSH</sequence>
<evidence type="ECO:0008006" key="3">
    <source>
        <dbReference type="Google" id="ProtNLM"/>
    </source>
</evidence>
<keyword evidence="2" id="KW-1185">Reference proteome</keyword>
<proteinExistence type="predicted"/>
<evidence type="ECO:0000313" key="2">
    <source>
        <dbReference type="Proteomes" id="UP001284537"/>
    </source>
</evidence>
<dbReference type="Proteomes" id="UP001284537">
    <property type="component" value="Unassembled WGS sequence"/>
</dbReference>
<accession>A0ABU4UEX4</accession>
<evidence type="ECO:0000313" key="1">
    <source>
        <dbReference type="EMBL" id="MDX8128003.1"/>
    </source>
</evidence>
<dbReference type="RefSeq" id="WP_101053467.1">
    <property type="nucleotide sequence ID" value="NZ_JAXARY010000010.1"/>
</dbReference>
<name>A0ABU4UEX4_9GAMM</name>
<organism evidence="1 2">
    <name type="scientific">Methylomonas defluvii</name>
    <dbReference type="NCBI Taxonomy" id="3045149"/>
    <lineage>
        <taxon>Bacteria</taxon>
        <taxon>Pseudomonadati</taxon>
        <taxon>Pseudomonadota</taxon>
        <taxon>Gammaproteobacteria</taxon>
        <taxon>Methylococcales</taxon>
        <taxon>Methylococcaceae</taxon>
        <taxon>Methylomonas</taxon>
    </lineage>
</organism>
<comment type="caution">
    <text evidence="1">The sequence shown here is derived from an EMBL/GenBank/DDBJ whole genome shotgun (WGS) entry which is preliminary data.</text>
</comment>
<dbReference type="EMBL" id="JAXARY010000010">
    <property type="protein sequence ID" value="MDX8128003.1"/>
    <property type="molecule type" value="Genomic_DNA"/>
</dbReference>